<evidence type="ECO:0000313" key="5">
    <source>
        <dbReference type="Proteomes" id="UP001054902"/>
    </source>
</evidence>
<keyword evidence="2" id="KW-0732">Signal</keyword>
<feature type="compositionally biased region" description="Low complexity" evidence="1">
    <location>
        <begin position="921"/>
        <end position="947"/>
    </location>
</feature>
<organism evidence="4 5">
    <name type="scientific">Chaetoceros tenuissimus</name>
    <dbReference type="NCBI Taxonomy" id="426638"/>
    <lineage>
        <taxon>Eukaryota</taxon>
        <taxon>Sar</taxon>
        <taxon>Stramenopiles</taxon>
        <taxon>Ochrophyta</taxon>
        <taxon>Bacillariophyta</taxon>
        <taxon>Coscinodiscophyceae</taxon>
        <taxon>Chaetocerotophycidae</taxon>
        <taxon>Chaetocerotales</taxon>
        <taxon>Chaetocerotaceae</taxon>
        <taxon>Chaetoceros</taxon>
    </lineage>
</organism>
<feature type="region of interest" description="Disordered" evidence="1">
    <location>
        <begin position="1210"/>
        <end position="1299"/>
    </location>
</feature>
<feature type="compositionally biased region" description="Low complexity" evidence="1">
    <location>
        <begin position="801"/>
        <end position="841"/>
    </location>
</feature>
<comment type="caution">
    <text evidence="4">The sequence shown here is derived from an EMBL/GenBank/DDBJ whole genome shotgun (WGS) entry which is preliminary data.</text>
</comment>
<feature type="compositionally biased region" description="Polar residues" evidence="1">
    <location>
        <begin position="47"/>
        <end position="56"/>
    </location>
</feature>
<feature type="compositionally biased region" description="Low complexity" evidence="1">
    <location>
        <begin position="1124"/>
        <end position="1163"/>
    </location>
</feature>
<proteinExistence type="predicted"/>
<name>A0AAD3D1U8_9STRA</name>
<dbReference type="Pfam" id="PF05548">
    <property type="entry name" value="Peptidase_M11"/>
    <property type="match status" value="1"/>
</dbReference>
<protein>
    <recommendedName>
        <fullName evidence="3">Peptidase M11 gametolysin domain-containing protein</fullName>
    </recommendedName>
</protein>
<dbReference type="PANTHER" id="PTHR36489:SF2">
    <property type="entry name" value="APPLE DOMAIN-CONTAINING PROTEIN"/>
    <property type="match status" value="1"/>
</dbReference>
<feature type="compositionally biased region" description="Low complexity" evidence="1">
    <location>
        <begin position="867"/>
        <end position="892"/>
    </location>
</feature>
<feature type="compositionally biased region" description="Low complexity" evidence="1">
    <location>
        <begin position="728"/>
        <end position="737"/>
    </location>
</feature>
<evidence type="ECO:0000313" key="4">
    <source>
        <dbReference type="EMBL" id="GFH56169.1"/>
    </source>
</evidence>
<feature type="compositionally biased region" description="Basic and acidic residues" evidence="1">
    <location>
        <begin position="242"/>
        <end position="261"/>
    </location>
</feature>
<feature type="compositionally biased region" description="Pro residues" evidence="1">
    <location>
        <begin position="1218"/>
        <end position="1234"/>
    </location>
</feature>
<feature type="signal peptide" evidence="2">
    <location>
        <begin position="1"/>
        <end position="23"/>
    </location>
</feature>
<feature type="compositionally biased region" description="Pro residues" evidence="1">
    <location>
        <begin position="1282"/>
        <end position="1297"/>
    </location>
</feature>
<dbReference type="EMBL" id="BLLK01000051">
    <property type="protein sequence ID" value="GFH56169.1"/>
    <property type="molecule type" value="Genomic_DNA"/>
</dbReference>
<dbReference type="Proteomes" id="UP001054902">
    <property type="component" value="Unassembled WGS sequence"/>
</dbReference>
<feature type="region of interest" description="Disordered" evidence="1">
    <location>
        <begin position="921"/>
        <end position="954"/>
    </location>
</feature>
<feature type="region of interest" description="Disordered" evidence="1">
    <location>
        <begin position="220"/>
        <end position="261"/>
    </location>
</feature>
<feature type="region of interest" description="Disordered" evidence="1">
    <location>
        <begin position="973"/>
        <end position="1063"/>
    </location>
</feature>
<evidence type="ECO:0000256" key="2">
    <source>
        <dbReference type="SAM" id="SignalP"/>
    </source>
</evidence>
<feature type="compositionally biased region" description="Low complexity" evidence="1">
    <location>
        <begin position="1235"/>
        <end position="1259"/>
    </location>
</feature>
<feature type="compositionally biased region" description="Low complexity" evidence="1">
    <location>
        <begin position="973"/>
        <end position="998"/>
    </location>
</feature>
<dbReference type="PANTHER" id="PTHR36489">
    <property type="entry name" value="PROTEIN-COUPLED RECEPTOR GPR1, PUTATIVE-RELATED"/>
    <property type="match status" value="1"/>
</dbReference>
<feature type="compositionally biased region" description="Pro residues" evidence="1">
    <location>
        <begin position="766"/>
        <end position="784"/>
    </location>
</feature>
<feature type="compositionally biased region" description="Low complexity" evidence="1">
    <location>
        <begin position="745"/>
        <end position="765"/>
    </location>
</feature>
<dbReference type="InterPro" id="IPR008752">
    <property type="entry name" value="Peptidase_M11"/>
</dbReference>
<dbReference type="SUPFAM" id="SSF55486">
    <property type="entry name" value="Metalloproteases ('zincins'), catalytic domain"/>
    <property type="match status" value="1"/>
</dbReference>
<feature type="domain" description="Peptidase M11 gametolysin" evidence="3">
    <location>
        <begin position="314"/>
        <end position="497"/>
    </location>
</feature>
<feature type="compositionally biased region" description="Low complexity" evidence="1">
    <location>
        <begin position="1020"/>
        <end position="1056"/>
    </location>
</feature>
<feature type="chain" id="PRO_5042292269" description="Peptidase M11 gametolysin domain-containing protein" evidence="2">
    <location>
        <begin position="24"/>
        <end position="1366"/>
    </location>
</feature>
<feature type="region of interest" description="Disordered" evidence="1">
    <location>
        <begin position="867"/>
        <end position="906"/>
    </location>
</feature>
<gene>
    <name evidence="4" type="ORF">CTEN210_12645</name>
</gene>
<feature type="compositionally biased region" description="Low complexity" evidence="1">
    <location>
        <begin position="1082"/>
        <end position="1107"/>
    </location>
</feature>
<evidence type="ECO:0000259" key="3">
    <source>
        <dbReference type="Pfam" id="PF05548"/>
    </source>
</evidence>
<sequence length="1366" mass="142138">MKSFQRLLAISVLLFSPEMFMAAKSNLRKTIEDNGDDTQWPKKNLDATGQHSSTGDGNLRRLANGYNIFSIESNDSNLETEAQYLKMGGRKDTNVFSKGAQTKVTAGLGPKECPICSETGEACCGTCIDNKNPKHRGCFECIGSIVDVQYEDGTDDQFMTCENSNGKNYKVTSVDEDFIKNNFGRGKHMSGEADLIFDPDDITIDDSKGKIDSATDSQPILKKKKKCNNGRGHGSDKYSNNGKDKGQEKEKQKEKNDGKEKTCKFDDATTIIASTPGLSGRRLQTQEVVGNCGTYVGGSCAGTRTVLVVRVNAADKSTTADESQLAESIFENRNDSLNLQSWYKQCSYNQLNFEPATGVGINGGVTTVNVTSSSTDGDSVMNNDIAAALNTKFNVTSPNQIANHIMYCLPPGTMNGIAYANVNNWRSVYSDNWCTYVSAQAHEIGHNLMLAHSGDPAGTGSQATYGDKSGMMGFSYSNDDGPIQCFNAPKNWQLGWYDDKRVPVSYDGWEGNLIGLSDYGNSNVAAGDMVIARVNLNESYYVSFNRKTGINSGTQEGGDQVMVHKRELGTEYAASDVLAYLNSGDAYTSPDSNFTVTVNSIDLTSNPARANVKIERFDTPPPCYTGTVTVVINPDPYPGETSWDITDDAENVLASGGSTGASNIVLGDGYYTFSIYDSYGDGICCQFGSGSYTLQVGSTFEVTGGEFDSIESTTFGICNNVSPTAAPTNAPTVAPTKSPTPNPTVSPTNSPSSAPSNAPTVAPTQSPTPNPTVSPTNSPSPAPTNAPTAAPTKSPTPNPTISPTNSPSASSSLSPSILPSSGPSLIESARPSSLPSSYPSLGQSAFPSSKPSIIYSLVPSVLDSVSPTIKASSEPSSVASSSPSKVKSSEPSMAPSDSPSISLVPTAKPSTLPSIISSLSPSILPSSGPSLTESARPSSLPSSYPSLGQSAVPSSKPSIIYSLVPSVLDSVSPTIKASSEPSSVASSSPSKVKSSEPSMAPSDSPSVAVSLVPTAKPSTLASIPSSSLRPSILPSSGPSLTESASPSSLPSSYPSLGQSAVPSSKPSIIYSLVPSVLDSVSPTIKASSEPSSVASSSPSKVKSSEPSMAPSDSPSISLVPTAKPSTLPSITSSSLRPSILPSSGPSLIESASPSSLPSSYPSLGQSTVPSSKPSIIFSLVPSVLDSVSPTIKASSEPSSAPFIGFTSSPINSDVVPTSTPPTPNPTSVPTPSPTSNPSQTPTKAPTSSPVSSPSSAPSKAPFPAPTSSPTSVPTKAPTSAPVTPPPTPSPTSAPTSPPVGFDCFKLSSRKGRCKRKVGCAFNIFTRTCITAPTTAECVSFNNKKRKCKKSGCSFKGKTRKCSGFYG</sequence>
<feature type="compositionally biased region" description="Low complexity" evidence="1">
    <location>
        <begin position="1267"/>
        <end position="1281"/>
    </location>
</feature>
<feature type="region of interest" description="Disordered" evidence="1">
    <location>
        <begin position="728"/>
        <end position="847"/>
    </location>
</feature>
<keyword evidence="5" id="KW-1185">Reference proteome</keyword>
<feature type="region of interest" description="Disordered" evidence="1">
    <location>
        <begin position="32"/>
        <end position="58"/>
    </location>
</feature>
<accession>A0AAD3D1U8</accession>
<evidence type="ECO:0000256" key="1">
    <source>
        <dbReference type="SAM" id="MobiDB-lite"/>
    </source>
</evidence>
<reference evidence="4 5" key="1">
    <citation type="journal article" date="2021" name="Sci. Rep.">
        <title>The genome of the diatom Chaetoceros tenuissimus carries an ancient integrated fragment of an extant virus.</title>
        <authorList>
            <person name="Hongo Y."/>
            <person name="Kimura K."/>
            <person name="Takaki Y."/>
            <person name="Yoshida Y."/>
            <person name="Baba S."/>
            <person name="Kobayashi G."/>
            <person name="Nagasaki K."/>
            <person name="Hano T."/>
            <person name="Tomaru Y."/>
        </authorList>
    </citation>
    <scope>NUCLEOTIDE SEQUENCE [LARGE SCALE GENOMIC DNA]</scope>
    <source>
        <strain evidence="4 5">NIES-3715</strain>
    </source>
</reference>
<feature type="region of interest" description="Disordered" evidence="1">
    <location>
        <begin position="1082"/>
        <end position="1167"/>
    </location>
</feature>